<protein>
    <submittedName>
        <fullName evidence="9">ComEC/Rec2 family competence protein</fullName>
    </submittedName>
</protein>
<evidence type="ECO:0000256" key="3">
    <source>
        <dbReference type="ARBA" id="ARBA00022692"/>
    </source>
</evidence>
<evidence type="ECO:0000313" key="9">
    <source>
        <dbReference type="EMBL" id="XFU26615.1"/>
    </source>
</evidence>
<evidence type="ECO:0000313" key="10">
    <source>
        <dbReference type="Proteomes" id="UP001470809"/>
    </source>
</evidence>
<keyword evidence="2" id="KW-1003">Cell membrane</keyword>
<feature type="domain" description="DUF4131" evidence="8">
    <location>
        <begin position="32"/>
        <end position="190"/>
    </location>
</feature>
<reference evidence="9 10" key="2">
    <citation type="submission" date="2024-08" db="EMBL/GenBank/DDBJ databases">
        <title>Phylogenomic analyses of a clade within the roseobacter group suggest taxonomic reassignments of species of the genera Aestuariivita, Citreicella, Loktanella, Nautella, Pelagibaca, Ruegeria, Thalassobius, Thiobacimonas and Tropicibacter, and the proposal o.</title>
        <authorList>
            <person name="Jeon C.O."/>
        </authorList>
    </citation>
    <scope>NUCLEOTIDE SEQUENCE [LARGE SCALE GENOMIC DNA]</scope>
    <source>
        <strain evidence="9 10">SS1-5</strain>
    </source>
</reference>
<comment type="subcellular location">
    <subcellularLocation>
        <location evidence="1">Cell membrane</location>
        <topology evidence="1">Multi-pass membrane protein</topology>
    </subcellularLocation>
</comment>
<accession>A0ABZ3JBP8</accession>
<feature type="transmembrane region" description="Helical" evidence="6">
    <location>
        <begin position="424"/>
        <end position="451"/>
    </location>
</feature>
<gene>
    <name evidence="9" type="ORF">AABB31_22905</name>
</gene>
<feature type="domain" description="ComEC/Rec2-related protein" evidence="7">
    <location>
        <begin position="235"/>
        <end position="510"/>
    </location>
</feature>
<dbReference type="Pfam" id="PF13567">
    <property type="entry name" value="DUF4131"/>
    <property type="match status" value="1"/>
</dbReference>
<evidence type="ECO:0000259" key="8">
    <source>
        <dbReference type="Pfam" id="PF13567"/>
    </source>
</evidence>
<feature type="transmembrane region" description="Helical" evidence="6">
    <location>
        <begin position="396"/>
        <end position="418"/>
    </location>
</feature>
<feature type="transmembrane region" description="Helical" evidence="6">
    <location>
        <begin position="489"/>
        <end position="508"/>
    </location>
</feature>
<dbReference type="Pfam" id="PF03772">
    <property type="entry name" value="Competence"/>
    <property type="match status" value="1"/>
</dbReference>
<evidence type="ECO:0000256" key="1">
    <source>
        <dbReference type="ARBA" id="ARBA00004651"/>
    </source>
</evidence>
<keyword evidence="10" id="KW-1185">Reference proteome</keyword>
<name>A0ABZ3JBP8_9RHOB</name>
<evidence type="ECO:0000256" key="4">
    <source>
        <dbReference type="ARBA" id="ARBA00022989"/>
    </source>
</evidence>
<dbReference type="RefSeq" id="WP_373635406.1">
    <property type="nucleotide sequence ID" value="NZ_CP151767.2"/>
</dbReference>
<feature type="transmembrane region" description="Helical" evidence="6">
    <location>
        <begin position="12"/>
        <end position="29"/>
    </location>
</feature>
<reference evidence="10" key="1">
    <citation type="submission" date="2024-04" db="EMBL/GenBank/DDBJ databases">
        <title>Phylogenomic analyses of a clade within the roseobacter group suggest taxonomic reassignments of species of the genera Aestuariivita, Citreicella, Loktanella, Nautella, Pelagibaca, Ruegeria, Thalassobius, Thiobacimonas and Tropicibacter, and the proposal o.</title>
        <authorList>
            <person name="Jeon C.O."/>
        </authorList>
    </citation>
    <scope>NUCLEOTIDE SEQUENCE [LARGE SCALE GENOMIC DNA]</scope>
    <source>
        <strain evidence="10">SS1-5</strain>
    </source>
</reference>
<dbReference type="InterPro" id="IPR025405">
    <property type="entry name" value="DUF4131"/>
</dbReference>
<keyword evidence="4 6" id="KW-1133">Transmembrane helix</keyword>
<dbReference type="Proteomes" id="UP001470809">
    <property type="component" value="Chromosome"/>
</dbReference>
<feature type="transmembrane region" description="Helical" evidence="6">
    <location>
        <begin position="338"/>
        <end position="354"/>
    </location>
</feature>
<proteinExistence type="predicted"/>
<feature type="transmembrane region" description="Helical" evidence="6">
    <location>
        <begin position="255"/>
        <end position="276"/>
    </location>
</feature>
<dbReference type="PANTHER" id="PTHR30619">
    <property type="entry name" value="DNA INTERNALIZATION/COMPETENCE PROTEIN COMEC/REC2"/>
    <property type="match status" value="1"/>
</dbReference>
<sequence length="704" mass="74760">MLEDALLAQRGGLIGWVPVCLAIGIGGYFSLPSEPGIIAMICAGVSTMALWVIGRLVPVAYRPLIVALALIIIGAGLAKWRTDAVDAPVLGFRYYGAIEGRVVNIDRSASDAIRLTLDRVVLERMAPDRTPERVRVSLHGDQVLRGFQPGETLIMTGHLSPPAGPAEPGGFDFQRHAWFLQLGAVGYTRTPVLRLAAADDAGSWRMKIFAMRMAISTAVRSAMPGEPGAFAAAIMTGDRSGMGQGTLADLRASNLAHLLAISGLHMGLLTGFIFAAVRYGLAFIPAIALRWPTKKIAAICALLVGAFYLALSGGNVATERAYVMVAVMLLAVLLDRRALSLRAVAMAAIIILVWQPESLTGPGFQMSFAATTALVAVFGWLRRFEMHQLPRWTRPVLSVVISSAVAGFATAPFAAAHFNQFAHFGLIANLLSVPLMGTLVMPAAVLAAVLAPLGLWDIGLWLMSLGLQWILFVADQVAGLDGAVGHIMAPQPAVLPVMALGLLWIVLWRGQGRWAGGLAVAAAFLLWQQTARPDLLIADNGSLIGLLGEEGRILSKPKGSGFVAGIWLENDGAPVAQDIAAARPGLTRDGRVLAASLGDWQVLQVSGKTALADLVACGGADILISNQEVASPRPCIVFDIKRLRDTGALALDLTDGGDLRVTTAQGRAGIRPWNRTQRPVPHQWVLKKTDPDLASDPSLILSRF</sequence>
<dbReference type="InterPro" id="IPR052159">
    <property type="entry name" value="Competence_DNA_uptake"/>
</dbReference>
<organism evidence="9 10">
    <name type="scientific">Yoonia rhodophyticola</name>
    <dbReference type="NCBI Taxonomy" id="3137370"/>
    <lineage>
        <taxon>Bacteria</taxon>
        <taxon>Pseudomonadati</taxon>
        <taxon>Pseudomonadota</taxon>
        <taxon>Alphaproteobacteria</taxon>
        <taxon>Rhodobacterales</taxon>
        <taxon>Paracoccaceae</taxon>
        <taxon>Yoonia</taxon>
    </lineage>
</organism>
<keyword evidence="3 6" id="KW-0812">Transmembrane</keyword>
<feature type="transmembrane region" description="Helical" evidence="6">
    <location>
        <begin position="366"/>
        <end position="384"/>
    </location>
</feature>
<dbReference type="InterPro" id="IPR004477">
    <property type="entry name" value="ComEC_N"/>
</dbReference>
<evidence type="ECO:0000256" key="6">
    <source>
        <dbReference type="SAM" id="Phobius"/>
    </source>
</evidence>
<dbReference type="NCBIfam" id="TIGR00360">
    <property type="entry name" value="ComEC_N-term"/>
    <property type="match status" value="1"/>
</dbReference>
<dbReference type="EMBL" id="CP151767">
    <property type="protein sequence ID" value="XFU26615.1"/>
    <property type="molecule type" value="Genomic_DNA"/>
</dbReference>
<dbReference type="PANTHER" id="PTHR30619:SF1">
    <property type="entry name" value="RECOMBINATION PROTEIN 2"/>
    <property type="match status" value="1"/>
</dbReference>
<evidence type="ECO:0000259" key="7">
    <source>
        <dbReference type="Pfam" id="PF03772"/>
    </source>
</evidence>
<feature type="transmembrane region" description="Helical" evidence="6">
    <location>
        <begin position="296"/>
        <end position="317"/>
    </location>
</feature>
<evidence type="ECO:0000256" key="2">
    <source>
        <dbReference type="ARBA" id="ARBA00022475"/>
    </source>
</evidence>
<feature type="transmembrane region" description="Helical" evidence="6">
    <location>
        <begin position="458"/>
        <end position="477"/>
    </location>
</feature>
<keyword evidence="5 6" id="KW-0472">Membrane</keyword>
<evidence type="ECO:0000256" key="5">
    <source>
        <dbReference type="ARBA" id="ARBA00023136"/>
    </source>
</evidence>
<feature type="transmembrane region" description="Helical" evidence="6">
    <location>
        <begin position="36"/>
        <end position="54"/>
    </location>
</feature>